<dbReference type="PROSITE" id="PS50048">
    <property type="entry name" value="ZN2_CY6_FUNGAL_2"/>
    <property type="match status" value="1"/>
</dbReference>
<dbReference type="InterPro" id="IPR051615">
    <property type="entry name" value="Transcr_Regulatory_Elem"/>
</dbReference>
<comment type="subcellular location">
    <subcellularLocation>
        <location evidence="1">Nucleus</location>
    </subcellularLocation>
</comment>
<evidence type="ECO:0000256" key="2">
    <source>
        <dbReference type="ARBA" id="ARBA00022723"/>
    </source>
</evidence>
<dbReference type="Pfam" id="PF00172">
    <property type="entry name" value="Zn_clus"/>
    <property type="match status" value="1"/>
</dbReference>
<dbReference type="PANTHER" id="PTHR31313">
    <property type="entry name" value="TY1 ENHANCER ACTIVATOR"/>
    <property type="match status" value="1"/>
</dbReference>
<reference evidence="9" key="1">
    <citation type="submission" date="2022-09" db="EMBL/GenBank/DDBJ databases">
        <title>Fusarium specimens isolated from Avocado Roots.</title>
        <authorList>
            <person name="Stajich J."/>
            <person name="Roper C."/>
            <person name="Heimlech-Rivalta G."/>
        </authorList>
    </citation>
    <scope>NUCLEOTIDE SEQUENCE</scope>
    <source>
        <strain evidence="9">CF00095</strain>
    </source>
</reference>
<name>A0ABQ8RP15_FUSEQ</name>
<protein>
    <recommendedName>
        <fullName evidence="8">Zn(2)-C6 fungal-type domain-containing protein</fullName>
    </recommendedName>
</protein>
<accession>A0ABQ8RP15</accession>
<keyword evidence="2" id="KW-0479">Metal-binding</keyword>
<evidence type="ECO:0000256" key="4">
    <source>
        <dbReference type="ARBA" id="ARBA00023015"/>
    </source>
</evidence>
<gene>
    <name evidence="9" type="ORF">NW768_002679</name>
</gene>
<dbReference type="Gene3D" id="4.10.240.10">
    <property type="entry name" value="Zn(2)-C6 fungal-type DNA-binding domain"/>
    <property type="match status" value="1"/>
</dbReference>
<proteinExistence type="predicted"/>
<dbReference type="PROSITE" id="PS00463">
    <property type="entry name" value="ZN2_CY6_FUNGAL_1"/>
    <property type="match status" value="1"/>
</dbReference>
<keyword evidence="6" id="KW-0804">Transcription</keyword>
<keyword evidence="5" id="KW-0238">DNA-binding</keyword>
<evidence type="ECO:0000313" key="10">
    <source>
        <dbReference type="Proteomes" id="UP001152024"/>
    </source>
</evidence>
<dbReference type="EMBL" id="JAOQBH010000003">
    <property type="protein sequence ID" value="KAJ4138806.1"/>
    <property type="molecule type" value="Genomic_DNA"/>
</dbReference>
<evidence type="ECO:0000313" key="9">
    <source>
        <dbReference type="EMBL" id="KAJ4138806.1"/>
    </source>
</evidence>
<evidence type="ECO:0000256" key="3">
    <source>
        <dbReference type="ARBA" id="ARBA00022833"/>
    </source>
</evidence>
<organism evidence="9 10">
    <name type="scientific">Fusarium equiseti</name>
    <name type="common">Fusarium scirpi</name>
    <dbReference type="NCBI Taxonomy" id="61235"/>
    <lineage>
        <taxon>Eukaryota</taxon>
        <taxon>Fungi</taxon>
        <taxon>Dikarya</taxon>
        <taxon>Ascomycota</taxon>
        <taxon>Pezizomycotina</taxon>
        <taxon>Sordariomycetes</taxon>
        <taxon>Hypocreomycetidae</taxon>
        <taxon>Hypocreales</taxon>
        <taxon>Nectriaceae</taxon>
        <taxon>Fusarium</taxon>
        <taxon>Fusarium incarnatum-equiseti species complex</taxon>
    </lineage>
</organism>
<comment type="caution">
    <text evidence="9">The sequence shown here is derived from an EMBL/GenBank/DDBJ whole genome shotgun (WGS) entry which is preliminary data.</text>
</comment>
<dbReference type="SMART" id="SM00066">
    <property type="entry name" value="GAL4"/>
    <property type="match status" value="1"/>
</dbReference>
<dbReference type="PANTHER" id="PTHR31313:SF81">
    <property type="entry name" value="TY1 ENHANCER ACTIVATOR"/>
    <property type="match status" value="1"/>
</dbReference>
<keyword evidence="3" id="KW-0862">Zinc</keyword>
<evidence type="ECO:0000256" key="6">
    <source>
        <dbReference type="ARBA" id="ARBA00023163"/>
    </source>
</evidence>
<feature type="domain" description="Zn(2)-C6 fungal-type" evidence="8">
    <location>
        <begin position="18"/>
        <end position="48"/>
    </location>
</feature>
<keyword evidence="7" id="KW-0539">Nucleus</keyword>
<evidence type="ECO:0000259" key="8">
    <source>
        <dbReference type="PROSITE" id="PS50048"/>
    </source>
</evidence>
<sequence length="390" mass="44135">MASLTASERDDPPLRRKSCEACKKSRRRCDQARPTCQRCSQRRIECRYPQAQRRTCTPASAPVAENAGLGSFDPSCLDMLDDILPTDDFTDSLYQDTLDVESSLPSFSADDSLSSFGHDVPLSVTARDALKTSQLVAAPQVGRVLTSRLQYAMDKTMTAPSQMVSTNQMPWCHVHLYDQGMPRSMQHAVSSAALHTAKNHLNAKVIRENIECRVQELLSSPPVTTPLETLAYAQALFMYQTLRLDDTDPRARYTYEATMPHLQEAAHALIPLINFGESWYTDTSNHDLDLVPLYPSSAAHNFWSSWILQESTRRTLAIINLFVVTYYYLKGENRCSQSIVSPSVTMSAHLWDAKDHIDFALAWRNENYYLIHAEPWVALMTEIWMKLTET</sequence>
<dbReference type="SUPFAM" id="SSF57701">
    <property type="entry name" value="Zn2/Cys6 DNA-binding domain"/>
    <property type="match status" value="1"/>
</dbReference>
<keyword evidence="10" id="KW-1185">Reference proteome</keyword>
<dbReference type="Proteomes" id="UP001152024">
    <property type="component" value="Unassembled WGS sequence"/>
</dbReference>
<keyword evidence="4" id="KW-0805">Transcription regulation</keyword>
<evidence type="ECO:0000256" key="7">
    <source>
        <dbReference type="ARBA" id="ARBA00023242"/>
    </source>
</evidence>
<evidence type="ECO:0000256" key="5">
    <source>
        <dbReference type="ARBA" id="ARBA00023125"/>
    </source>
</evidence>
<dbReference type="CDD" id="cd00067">
    <property type="entry name" value="GAL4"/>
    <property type="match status" value="1"/>
</dbReference>
<dbReference type="InterPro" id="IPR036864">
    <property type="entry name" value="Zn2-C6_fun-type_DNA-bd_sf"/>
</dbReference>
<dbReference type="InterPro" id="IPR001138">
    <property type="entry name" value="Zn2Cys6_DnaBD"/>
</dbReference>
<evidence type="ECO:0000256" key="1">
    <source>
        <dbReference type="ARBA" id="ARBA00004123"/>
    </source>
</evidence>